<dbReference type="AlphaFoldDB" id="A0A5C1QEY6"/>
<evidence type="ECO:0000256" key="6">
    <source>
        <dbReference type="ARBA" id="ARBA00023134"/>
    </source>
</evidence>
<dbReference type="OrthoDB" id="9788394at2"/>
<feature type="binding site" evidence="8">
    <location>
        <position position="102"/>
    </location>
    <ligand>
        <name>Mg(2+)</name>
        <dbReference type="ChEBI" id="CHEBI:18420"/>
    </ligand>
</feature>
<feature type="binding site" evidence="8">
    <location>
        <begin position="17"/>
        <end position="19"/>
    </location>
    <ligand>
        <name>GTP</name>
        <dbReference type="ChEBI" id="CHEBI:37565"/>
    </ligand>
</feature>
<dbReference type="SUPFAM" id="SSF53448">
    <property type="entry name" value="Nucleotide-diphospho-sugar transferases"/>
    <property type="match status" value="1"/>
</dbReference>
<evidence type="ECO:0000256" key="8">
    <source>
        <dbReference type="HAMAP-Rule" id="MF_00316"/>
    </source>
</evidence>
<sequence>MISLKTKAGPFVTAGILTGGGSRRFGQDKALYPWKGQTLLEWTLQGAAYMTDKTYLLAKSPEAYLYTGLPVLEDSSSESTPLNGILSVIPYVKDWLLLLACDIPFFDSKVLEALWESRSRNEATILRLAGKYQPFLSLYPDTVLPLWAEAFHSGEYQLQKVIEGMPKIVLEEENLLLRGIRPECFSNINSPTDLEKLPL</sequence>
<keyword evidence="4 8" id="KW-0547">Nucleotide-binding</keyword>
<dbReference type="Gene3D" id="3.90.550.10">
    <property type="entry name" value="Spore Coat Polysaccharide Biosynthesis Protein SpsA, Chain A"/>
    <property type="match status" value="1"/>
</dbReference>
<comment type="subcellular location">
    <subcellularLocation>
        <location evidence="8">Cytoplasm</location>
    </subcellularLocation>
</comment>
<keyword evidence="10" id="KW-0548">Nucleotidyltransferase</keyword>
<dbReference type="InterPro" id="IPR025877">
    <property type="entry name" value="MobA-like_NTP_Trfase"/>
</dbReference>
<comment type="domain">
    <text evidence="8">The N-terminal domain determines nucleotide recognition and specific binding, while the C-terminal domain determines the specific binding to the target protein.</text>
</comment>
<evidence type="ECO:0000256" key="4">
    <source>
        <dbReference type="ARBA" id="ARBA00022741"/>
    </source>
</evidence>
<comment type="catalytic activity">
    <reaction evidence="8">
        <text>Mo-molybdopterin + GTP + H(+) = Mo-molybdopterin guanine dinucleotide + diphosphate</text>
        <dbReference type="Rhea" id="RHEA:34243"/>
        <dbReference type="ChEBI" id="CHEBI:15378"/>
        <dbReference type="ChEBI" id="CHEBI:33019"/>
        <dbReference type="ChEBI" id="CHEBI:37565"/>
        <dbReference type="ChEBI" id="CHEBI:71302"/>
        <dbReference type="ChEBI" id="CHEBI:71310"/>
        <dbReference type="EC" id="2.7.7.77"/>
    </reaction>
</comment>
<feature type="binding site" evidence="8">
    <location>
        <position position="74"/>
    </location>
    <ligand>
        <name>GTP</name>
        <dbReference type="ChEBI" id="CHEBI:37565"/>
    </ligand>
</feature>
<keyword evidence="1 8" id="KW-0963">Cytoplasm</keyword>
<dbReference type="EC" id="2.7.7.77" evidence="8"/>
<proteinExistence type="inferred from homology"/>
<dbReference type="InterPro" id="IPR013482">
    <property type="entry name" value="Molybde_CF_guanTrfase"/>
</dbReference>
<dbReference type="Pfam" id="PF12804">
    <property type="entry name" value="NTP_transf_3"/>
    <property type="match status" value="1"/>
</dbReference>
<gene>
    <name evidence="8" type="primary">mobA</name>
    <name evidence="10" type="ORF">EXM22_00905</name>
</gene>
<keyword evidence="11" id="KW-1185">Reference proteome</keyword>
<dbReference type="CDD" id="cd02503">
    <property type="entry name" value="MobA"/>
    <property type="match status" value="1"/>
</dbReference>
<dbReference type="Proteomes" id="UP000324209">
    <property type="component" value="Chromosome"/>
</dbReference>
<dbReference type="InterPro" id="IPR029044">
    <property type="entry name" value="Nucleotide-diphossugar_trans"/>
</dbReference>
<feature type="binding site" evidence="8">
    <location>
        <position position="29"/>
    </location>
    <ligand>
        <name>GTP</name>
        <dbReference type="ChEBI" id="CHEBI:37565"/>
    </ligand>
</feature>
<evidence type="ECO:0000256" key="5">
    <source>
        <dbReference type="ARBA" id="ARBA00022842"/>
    </source>
</evidence>
<dbReference type="GO" id="GO:0006777">
    <property type="term" value="P:Mo-molybdopterin cofactor biosynthetic process"/>
    <property type="evidence" value="ECO:0007669"/>
    <property type="project" value="UniProtKB-KW"/>
</dbReference>
<keyword evidence="6 8" id="KW-0342">GTP-binding</keyword>
<dbReference type="HAMAP" id="MF_00316">
    <property type="entry name" value="MobA"/>
    <property type="match status" value="1"/>
</dbReference>
<name>A0A5C1QEY6_9SPIO</name>
<feature type="domain" description="MobA-like NTP transferase" evidence="9">
    <location>
        <begin position="16"/>
        <end position="163"/>
    </location>
</feature>
<feature type="binding site" evidence="8">
    <location>
        <position position="102"/>
    </location>
    <ligand>
        <name>GTP</name>
        <dbReference type="ChEBI" id="CHEBI:37565"/>
    </ligand>
</feature>
<keyword evidence="7 8" id="KW-0501">Molybdenum cofactor biosynthesis</keyword>
<comment type="similarity">
    <text evidence="8">Belongs to the MobA family.</text>
</comment>
<comment type="cofactor">
    <cofactor evidence="8">
        <name>Mg(2+)</name>
        <dbReference type="ChEBI" id="CHEBI:18420"/>
    </cofactor>
</comment>
<protein>
    <recommendedName>
        <fullName evidence="8">Probable molybdenum cofactor guanylyltransferase</fullName>
        <shortName evidence="8">MoCo guanylyltransferase</shortName>
        <ecNumber evidence="8">2.7.7.77</ecNumber>
    </recommendedName>
    <alternativeName>
        <fullName evidence="8">GTP:molybdopterin guanylyltransferase</fullName>
    </alternativeName>
    <alternativeName>
        <fullName evidence="8">Mo-MPT guanylyltransferase</fullName>
    </alternativeName>
    <alternativeName>
        <fullName evidence="8">Molybdopterin guanylyltransferase</fullName>
    </alternativeName>
    <alternativeName>
        <fullName evidence="8">Molybdopterin-guanine dinucleotide synthase</fullName>
        <shortName evidence="8">MGD synthase</shortName>
    </alternativeName>
</protein>
<evidence type="ECO:0000256" key="1">
    <source>
        <dbReference type="ARBA" id="ARBA00022490"/>
    </source>
</evidence>
<dbReference type="GO" id="GO:0061603">
    <property type="term" value="F:molybdenum cofactor guanylyltransferase activity"/>
    <property type="evidence" value="ECO:0007669"/>
    <property type="project" value="UniProtKB-EC"/>
</dbReference>
<evidence type="ECO:0000256" key="2">
    <source>
        <dbReference type="ARBA" id="ARBA00022679"/>
    </source>
</evidence>
<dbReference type="EMBL" id="CP036150">
    <property type="protein sequence ID" value="QEN06615.1"/>
    <property type="molecule type" value="Genomic_DNA"/>
</dbReference>
<accession>A0A5C1QEY6</accession>
<comment type="caution">
    <text evidence="8">Lacks conserved residue(s) required for the propagation of feature annotation.</text>
</comment>
<dbReference type="KEGG" id="ock:EXM22_00905"/>
<evidence type="ECO:0000259" key="9">
    <source>
        <dbReference type="Pfam" id="PF12804"/>
    </source>
</evidence>
<keyword evidence="2 8" id="KW-0808">Transferase</keyword>
<evidence type="ECO:0000256" key="3">
    <source>
        <dbReference type="ARBA" id="ARBA00022723"/>
    </source>
</evidence>
<dbReference type="RefSeq" id="WP_149484698.1">
    <property type="nucleotide sequence ID" value="NZ_CP036150.1"/>
</dbReference>
<dbReference type="GO" id="GO:0046872">
    <property type="term" value="F:metal ion binding"/>
    <property type="evidence" value="ECO:0007669"/>
    <property type="project" value="UniProtKB-KW"/>
</dbReference>
<keyword evidence="3 8" id="KW-0479">Metal-binding</keyword>
<reference evidence="10 11" key="1">
    <citation type="submission" date="2019-02" db="EMBL/GenBank/DDBJ databases">
        <title>Complete Genome Sequence and Methylome Analysis of free living Spirochaetas.</title>
        <authorList>
            <person name="Fomenkov A."/>
            <person name="Dubinina G."/>
            <person name="Leshcheva N."/>
            <person name="Mikheeva N."/>
            <person name="Grabovich M."/>
            <person name="Vincze T."/>
            <person name="Roberts R.J."/>
        </authorList>
    </citation>
    <scope>NUCLEOTIDE SEQUENCE [LARGE SCALE GENOMIC DNA]</scope>
    <source>
        <strain evidence="10 11">K2</strain>
    </source>
</reference>
<keyword evidence="5 8" id="KW-0460">Magnesium</keyword>
<dbReference type="GO" id="GO:0005737">
    <property type="term" value="C:cytoplasm"/>
    <property type="evidence" value="ECO:0007669"/>
    <property type="project" value="UniProtKB-SubCell"/>
</dbReference>
<organism evidence="10 11">
    <name type="scientific">Oceanispirochaeta crateris</name>
    <dbReference type="NCBI Taxonomy" id="2518645"/>
    <lineage>
        <taxon>Bacteria</taxon>
        <taxon>Pseudomonadati</taxon>
        <taxon>Spirochaetota</taxon>
        <taxon>Spirochaetia</taxon>
        <taxon>Spirochaetales</taxon>
        <taxon>Spirochaetaceae</taxon>
        <taxon>Oceanispirochaeta</taxon>
    </lineage>
</organism>
<evidence type="ECO:0000256" key="7">
    <source>
        <dbReference type="ARBA" id="ARBA00023150"/>
    </source>
</evidence>
<dbReference type="PANTHER" id="PTHR19136">
    <property type="entry name" value="MOLYBDENUM COFACTOR GUANYLYLTRANSFERASE"/>
    <property type="match status" value="1"/>
</dbReference>
<dbReference type="PANTHER" id="PTHR19136:SF81">
    <property type="entry name" value="MOLYBDENUM COFACTOR GUANYLYLTRANSFERASE"/>
    <property type="match status" value="1"/>
</dbReference>
<dbReference type="GO" id="GO:0005525">
    <property type="term" value="F:GTP binding"/>
    <property type="evidence" value="ECO:0007669"/>
    <property type="project" value="UniProtKB-UniRule"/>
</dbReference>
<evidence type="ECO:0000313" key="10">
    <source>
        <dbReference type="EMBL" id="QEN06615.1"/>
    </source>
</evidence>
<evidence type="ECO:0000313" key="11">
    <source>
        <dbReference type="Proteomes" id="UP000324209"/>
    </source>
</evidence>
<comment type="function">
    <text evidence="8">Transfers a GMP moiety from GTP to Mo-molybdopterin (Mo-MPT) cofactor (Moco or molybdenum cofactor) to form Mo-molybdopterin guanine dinucleotide (Mo-MGD) cofactor.</text>
</comment>